<reference evidence="2" key="1">
    <citation type="journal article" date="2023" name="Antibiotics">
        <title>Prevalence and Molecular Characterization of Methicillin-Resistant Staphylococci (MRS) and Mammaliicocci (MRM) in Dromedary Camels from Algeria: First Detection of SCCmec-mecC Hybrid in Methicillin-Resistant Mammaliicoccus lentus.</title>
        <authorList>
            <person name="Belhout C."/>
            <person name="Boyen F."/>
            <person name="Vereecke N."/>
            <person name="Theuns S."/>
            <person name="Taibi N."/>
            <person name="Stegger M."/>
            <person name="de la Fe-Rodriguez P.Y."/>
            <person name="Bouayad L."/>
            <person name="Elgroud R."/>
            <person name="Butaye P."/>
        </authorList>
    </citation>
    <scope>NUCLEOTIDE SEQUENCE</scope>
    <source>
        <strain evidence="2">7048</strain>
    </source>
</reference>
<keyword evidence="1" id="KW-1133">Transmembrane helix</keyword>
<dbReference type="AlphaFoldDB" id="A0AAX3W5C4"/>
<keyword evidence="1" id="KW-0812">Transmembrane</keyword>
<sequence>MFLLLENTLEGNTIIQPELKNVEVNEGKAQTLLNIMLMSYIILSTFFAGGFIRSMIKTIVGLMKNKKLSARKVMKN</sequence>
<keyword evidence="1" id="KW-0472">Membrane</keyword>
<name>A0AAX3W5C4_MAMLE</name>
<protein>
    <submittedName>
        <fullName evidence="2">Uncharacterized protein</fullName>
    </submittedName>
</protein>
<organism evidence="2 3">
    <name type="scientific">Mammaliicoccus lentus</name>
    <name type="common">Staphylococcus lentus</name>
    <dbReference type="NCBI Taxonomy" id="42858"/>
    <lineage>
        <taxon>Bacteria</taxon>
        <taxon>Bacillati</taxon>
        <taxon>Bacillota</taxon>
        <taxon>Bacilli</taxon>
        <taxon>Bacillales</taxon>
        <taxon>Staphylococcaceae</taxon>
        <taxon>Mammaliicoccus</taxon>
    </lineage>
</organism>
<dbReference type="RefSeq" id="WP_282862380.1">
    <property type="nucleotide sequence ID" value="NZ_CP118848.1"/>
</dbReference>
<feature type="transmembrane region" description="Helical" evidence="1">
    <location>
        <begin position="35"/>
        <end position="56"/>
    </location>
</feature>
<evidence type="ECO:0000313" key="2">
    <source>
        <dbReference type="EMBL" id="WHI60165.1"/>
    </source>
</evidence>
<gene>
    <name evidence="2" type="ORF">PYH69_00515</name>
</gene>
<evidence type="ECO:0000313" key="3">
    <source>
        <dbReference type="Proteomes" id="UP001223261"/>
    </source>
</evidence>
<dbReference type="Proteomes" id="UP001223261">
    <property type="component" value="Chromosome"/>
</dbReference>
<dbReference type="EMBL" id="CP118848">
    <property type="protein sequence ID" value="WHI60165.1"/>
    <property type="molecule type" value="Genomic_DNA"/>
</dbReference>
<proteinExistence type="predicted"/>
<accession>A0AAX3W5C4</accession>
<evidence type="ECO:0000256" key="1">
    <source>
        <dbReference type="SAM" id="Phobius"/>
    </source>
</evidence>